<reference evidence="3" key="1">
    <citation type="submission" date="2020-06" db="EMBL/GenBank/DDBJ databases">
        <title>Draft genome of Bugula neritina, a colonial animal packing powerful symbionts and potential medicines.</title>
        <authorList>
            <person name="Rayko M."/>
        </authorList>
    </citation>
    <scope>NUCLEOTIDE SEQUENCE [LARGE SCALE GENOMIC DNA]</scope>
    <source>
        <strain evidence="3">Kwan_BN1</strain>
    </source>
</reference>
<name>A0A7J7IYF0_BUGNE</name>
<dbReference type="Proteomes" id="UP000593567">
    <property type="component" value="Unassembled WGS sequence"/>
</dbReference>
<dbReference type="Gene3D" id="3.30.160.60">
    <property type="entry name" value="Classic Zinc Finger"/>
    <property type="match status" value="1"/>
</dbReference>
<dbReference type="EMBL" id="VXIV02003293">
    <property type="protein sequence ID" value="KAF6018576.1"/>
    <property type="molecule type" value="Genomic_DNA"/>
</dbReference>
<organism evidence="3 4">
    <name type="scientific">Bugula neritina</name>
    <name type="common">Brown bryozoan</name>
    <name type="synonym">Sertularia neritina</name>
    <dbReference type="NCBI Taxonomy" id="10212"/>
    <lineage>
        <taxon>Eukaryota</taxon>
        <taxon>Metazoa</taxon>
        <taxon>Spiralia</taxon>
        <taxon>Lophotrochozoa</taxon>
        <taxon>Bryozoa</taxon>
        <taxon>Gymnolaemata</taxon>
        <taxon>Cheilostomatida</taxon>
        <taxon>Flustrina</taxon>
        <taxon>Buguloidea</taxon>
        <taxon>Bugulidae</taxon>
        <taxon>Bugula</taxon>
    </lineage>
</organism>
<sequence>MVVSESIPYCYVKLIQYDFRVSKLLNRDHPEALSAKAAHGKDSSRTKHKTSELKNKKSKIPNKKTRKEMVPLEKGIIFYDMPPSTKTVLPSEPKKRKGDDMVVDEPKRKKSKLPVDEYSSSADGKPGAKVPWSNETITDVCRCDKCDFISIEMSDLKEHKKEMHAAKDKPPTLAPCEYDPPADPNVQFKCTLCGYSDELLRRIRQHINVKHDGKLLSCERVTHKRVDKKFSLVVESVWVYNKKSSHE</sequence>
<accession>A0A7J7IYF0</accession>
<feature type="domain" description="C2H2-type" evidence="2">
    <location>
        <begin position="141"/>
        <end position="164"/>
    </location>
</feature>
<feature type="compositionally biased region" description="Basic and acidic residues" evidence="1">
    <location>
        <begin position="39"/>
        <end position="55"/>
    </location>
</feature>
<evidence type="ECO:0000256" key="1">
    <source>
        <dbReference type="SAM" id="MobiDB-lite"/>
    </source>
</evidence>
<evidence type="ECO:0000259" key="2">
    <source>
        <dbReference type="SMART" id="SM00355"/>
    </source>
</evidence>
<feature type="region of interest" description="Disordered" evidence="1">
    <location>
        <begin position="32"/>
        <end position="62"/>
    </location>
</feature>
<evidence type="ECO:0000313" key="4">
    <source>
        <dbReference type="Proteomes" id="UP000593567"/>
    </source>
</evidence>
<gene>
    <name evidence="3" type="ORF">EB796_023120</name>
</gene>
<protein>
    <recommendedName>
        <fullName evidence="2">C2H2-type domain-containing protein</fullName>
    </recommendedName>
</protein>
<dbReference type="AlphaFoldDB" id="A0A7J7IYF0"/>
<keyword evidence="4" id="KW-1185">Reference proteome</keyword>
<evidence type="ECO:0000313" key="3">
    <source>
        <dbReference type="EMBL" id="KAF6018576.1"/>
    </source>
</evidence>
<feature type="domain" description="C2H2-type" evidence="2">
    <location>
        <begin position="188"/>
        <end position="211"/>
    </location>
</feature>
<proteinExistence type="predicted"/>
<dbReference type="InterPro" id="IPR013087">
    <property type="entry name" value="Znf_C2H2_type"/>
</dbReference>
<feature type="compositionally biased region" description="Basic and acidic residues" evidence="1">
    <location>
        <begin position="97"/>
        <end position="107"/>
    </location>
</feature>
<feature type="region of interest" description="Disordered" evidence="1">
    <location>
        <begin position="84"/>
        <end position="130"/>
    </location>
</feature>
<dbReference type="SMART" id="SM00355">
    <property type="entry name" value="ZnF_C2H2"/>
    <property type="match status" value="2"/>
</dbReference>
<comment type="caution">
    <text evidence="3">The sequence shown here is derived from an EMBL/GenBank/DDBJ whole genome shotgun (WGS) entry which is preliminary data.</text>
</comment>